<organism evidence="9 10">
    <name type="scientific">Bacillus arachidis</name>
    <dbReference type="NCBI Taxonomy" id="2819290"/>
    <lineage>
        <taxon>Bacteria</taxon>
        <taxon>Bacillati</taxon>
        <taxon>Bacillota</taxon>
        <taxon>Bacilli</taxon>
        <taxon>Bacillales</taxon>
        <taxon>Bacillaceae</taxon>
        <taxon>Bacillus</taxon>
    </lineage>
</organism>
<evidence type="ECO:0000256" key="1">
    <source>
        <dbReference type="ARBA" id="ARBA00004651"/>
    </source>
</evidence>
<keyword evidence="5 8" id="KW-0812">Transmembrane</keyword>
<feature type="transmembrane region" description="Helical" evidence="8">
    <location>
        <begin position="363"/>
        <end position="382"/>
    </location>
</feature>
<keyword evidence="4 8" id="KW-1003">Cell membrane</keyword>
<comment type="caution">
    <text evidence="9">The sequence shown here is derived from an EMBL/GenBank/DDBJ whole genome shotgun (WGS) entry which is preliminary data.</text>
</comment>
<evidence type="ECO:0000256" key="4">
    <source>
        <dbReference type="ARBA" id="ARBA00022475"/>
    </source>
</evidence>
<evidence type="ECO:0000313" key="10">
    <source>
        <dbReference type="Proteomes" id="UP000677611"/>
    </source>
</evidence>
<comment type="function">
    <text evidence="8">Uptake of L-lactate across the membrane. Can also transport D-lactate and glycolate.</text>
</comment>
<comment type="similarity">
    <text evidence="2 8">Belongs to the lactate permease family.</text>
</comment>
<feature type="transmembrane region" description="Helical" evidence="8">
    <location>
        <begin position="70"/>
        <end position="91"/>
    </location>
</feature>
<dbReference type="InterPro" id="IPR003804">
    <property type="entry name" value="Lactate_perm"/>
</dbReference>
<feature type="transmembrane region" description="Helical" evidence="8">
    <location>
        <begin position="226"/>
        <end position="246"/>
    </location>
</feature>
<dbReference type="PANTHER" id="PTHR30003">
    <property type="entry name" value="L-LACTATE PERMEASE"/>
    <property type="match status" value="1"/>
</dbReference>
<feature type="transmembrane region" description="Helical" evidence="8">
    <location>
        <begin position="294"/>
        <end position="313"/>
    </location>
</feature>
<evidence type="ECO:0000256" key="7">
    <source>
        <dbReference type="ARBA" id="ARBA00023136"/>
    </source>
</evidence>
<evidence type="ECO:0000313" key="9">
    <source>
        <dbReference type="EMBL" id="MBO1626893.1"/>
    </source>
</evidence>
<dbReference type="Pfam" id="PF02652">
    <property type="entry name" value="Lactate_perm"/>
    <property type="match status" value="1"/>
</dbReference>
<keyword evidence="3 8" id="KW-0813">Transport</keyword>
<feature type="transmembrane region" description="Helical" evidence="8">
    <location>
        <begin position="154"/>
        <end position="175"/>
    </location>
</feature>
<evidence type="ECO:0000256" key="3">
    <source>
        <dbReference type="ARBA" id="ARBA00022448"/>
    </source>
</evidence>
<feature type="transmembrane region" description="Helical" evidence="8">
    <location>
        <begin position="252"/>
        <end position="269"/>
    </location>
</feature>
<keyword evidence="6 8" id="KW-1133">Transmembrane helix</keyword>
<evidence type="ECO:0000256" key="5">
    <source>
        <dbReference type="ARBA" id="ARBA00022692"/>
    </source>
</evidence>
<dbReference type="NCBIfam" id="TIGR00795">
    <property type="entry name" value="lctP"/>
    <property type="match status" value="1"/>
</dbReference>
<feature type="transmembrane region" description="Helical" evidence="8">
    <location>
        <begin position="443"/>
        <end position="463"/>
    </location>
</feature>
<accession>A0ABS3P137</accession>
<gene>
    <name evidence="9" type="ORF">J4P90_16965</name>
</gene>
<comment type="subcellular location">
    <subcellularLocation>
        <location evidence="1 8">Cell membrane</location>
        <topology evidence="1 8">Multi-pass membrane protein</topology>
    </subcellularLocation>
</comment>
<feature type="transmembrane region" description="Helical" evidence="8">
    <location>
        <begin position="403"/>
        <end position="423"/>
    </location>
</feature>
<proteinExistence type="inferred from homology"/>
<feature type="transmembrane region" description="Helical" evidence="8">
    <location>
        <begin position="12"/>
        <end position="35"/>
    </location>
</feature>
<dbReference type="EMBL" id="JAGDQJ010000019">
    <property type="protein sequence ID" value="MBO1626893.1"/>
    <property type="molecule type" value="Genomic_DNA"/>
</dbReference>
<keyword evidence="7 8" id="KW-0472">Membrane</keyword>
<evidence type="ECO:0000256" key="6">
    <source>
        <dbReference type="ARBA" id="ARBA00022989"/>
    </source>
</evidence>
<evidence type="ECO:0000256" key="8">
    <source>
        <dbReference type="RuleBase" id="RU365092"/>
    </source>
</evidence>
<dbReference type="PANTHER" id="PTHR30003:SF0">
    <property type="entry name" value="GLYCOLATE PERMEASE GLCA-RELATED"/>
    <property type="match status" value="1"/>
</dbReference>
<feature type="transmembrane region" description="Helical" evidence="8">
    <location>
        <begin position="120"/>
        <end position="147"/>
    </location>
</feature>
<keyword evidence="10" id="KW-1185">Reference proteome</keyword>
<protein>
    <recommendedName>
        <fullName evidence="8">L-lactate permease</fullName>
    </recommendedName>
</protein>
<feature type="transmembrane region" description="Helical" evidence="8">
    <location>
        <begin position="41"/>
        <end position="58"/>
    </location>
</feature>
<evidence type="ECO:0000256" key="2">
    <source>
        <dbReference type="ARBA" id="ARBA00010100"/>
    </source>
</evidence>
<sequence length="542" mass="57568">MSTWTQIYDPLNNIWLSAIVAALPILFFVLCLTVFKIKGYLSGLYSVILAIILSIFVFKMPATMAVSSAAFGVAAGFYPICTIVIAAIFLYKLTVKTEQFNVIRDSISSITNDRRLQVLLIAYSFGAFLEGAAGFGVPVAITAALLVGMGFNPLKAAGICLVANIAGGAMGAMGIPVTVPAQLTQIDPLIVGRQTVTLLPFISFVLPFLLVAMVDGFKGIKETWQGILVSGGSFAITQFLVTYFLGAELTDIFAAVVSMVSLALFLRVWQPKSSAQSQAEAGQAEKHSYTMKQILYAWSPFAFLTAFVTIFNLKAIKGLFAPDGALGSLVWNIHIPGLHNHVIKTTPIVSADTPFAAIFKLDVFSSTTTAIVLAIIVSLLVYRAKGQLVKELTIETLKELKTPIYTICSVIALAYVTNYSGMSSTLGLALSSTGDAFPILSPILGWIGVFLTGSVVSSGSLFAPLQAVTAAQLDIVPSTLVALNVVGGTMAKMVSPQSVAVACAAVGLVGKESALFKTAMKYSLIFLLVISLLQLNSIFNIF</sequence>
<feature type="transmembrane region" description="Helical" evidence="8">
    <location>
        <begin position="195"/>
        <end position="214"/>
    </location>
</feature>
<reference evidence="9 10" key="1">
    <citation type="submission" date="2021-03" db="EMBL/GenBank/DDBJ databases">
        <title>Identification of novel Bacillus strains.</title>
        <authorList>
            <person name="Xiao Z."/>
            <person name="Li Y."/>
            <person name="Shen J."/>
        </authorList>
    </citation>
    <scope>NUCLEOTIDE SEQUENCE [LARGE SCALE GENOMIC DNA]</scope>
    <source>
        <strain evidence="9 10">SY8</strain>
    </source>
</reference>
<name>A0ABS3P137_9BACI</name>
<feature type="transmembrane region" description="Helical" evidence="8">
    <location>
        <begin position="522"/>
        <end position="541"/>
    </location>
</feature>
<dbReference type="Proteomes" id="UP000677611">
    <property type="component" value="Unassembled WGS sequence"/>
</dbReference>
<dbReference type="RefSeq" id="WP_208018406.1">
    <property type="nucleotide sequence ID" value="NZ_JAGDQJ010000019.1"/>
</dbReference>